<dbReference type="RefSeq" id="WP_119756722.1">
    <property type="nucleotide sequence ID" value="NZ_CP032382.1"/>
</dbReference>
<protein>
    <submittedName>
        <fullName evidence="2">Nuclear transport factor 2 family protein</fullName>
    </submittedName>
</protein>
<gene>
    <name evidence="2" type="ORF">D4L85_24145</name>
</gene>
<accession>A0A385SXM1</accession>
<dbReference type="Pfam" id="PF20409">
    <property type="entry name" value="SnoaL_5"/>
    <property type="match status" value="1"/>
</dbReference>
<organism evidence="2 3">
    <name type="scientific">Chryseolinea soli</name>
    <dbReference type="NCBI Taxonomy" id="2321403"/>
    <lineage>
        <taxon>Bacteria</taxon>
        <taxon>Pseudomonadati</taxon>
        <taxon>Bacteroidota</taxon>
        <taxon>Cytophagia</taxon>
        <taxon>Cytophagales</taxon>
        <taxon>Fulvivirgaceae</taxon>
        <taxon>Chryseolinea</taxon>
    </lineage>
</organism>
<dbReference type="InterPro" id="IPR046860">
    <property type="entry name" value="SnoaL_5"/>
</dbReference>
<dbReference type="InterPro" id="IPR032710">
    <property type="entry name" value="NTF2-like_dom_sf"/>
</dbReference>
<evidence type="ECO:0000313" key="2">
    <source>
        <dbReference type="EMBL" id="AYB33488.1"/>
    </source>
</evidence>
<reference evidence="3" key="1">
    <citation type="submission" date="2018-09" db="EMBL/GenBank/DDBJ databases">
        <title>Chryseolinea sp. KIS68-18 isolated from soil.</title>
        <authorList>
            <person name="Weon H.-Y."/>
            <person name="Kwon S.-W."/>
            <person name="Lee S.A."/>
        </authorList>
    </citation>
    <scope>NUCLEOTIDE SEQUENCE [LARGE SCALE GENOMIC DNA]</scope>
    <source>
        <strain evidence="3">KIS68-18</strain>
    </source>
</reference>
<proteinExistence type="predicted"/>
<dbReference type="Proteomes" id="UP000266183">
    <property type="component" value="Chromosome"/>
</dbReference>
<name>A0A385SXM1_9BACT</name>
<keyword evidence="3" id="KW-1185">Reference proteome</keyword>
<dbReference type="OrthoDB" id="336094at2"/>
<dbReference type="KEGG" id="chk:D4L85_24145"/>
<dbReference type="AlphaFoldDB" id="A0A385SXM1"/>
<dbReference type="SUPFAM" id="SSF54427">
    <property type="entry name" value="NTF2-like"/>
    <property type="match status" value="1"/>
</dbReference>
<dbReference type="Gene3D" id="3.10.450.50">
    <property type="match status" value="1"/>
</dbReference>
<feature type="domain" description="SnoaL-like" evidence="1">
    <location>
        <begin position="9"/>
        <end position="126"/>
    </location>
</feature>
<evidence type="ECO:0000313" key="3">
    <source>
        <dbReference type="Proteomes" id="UP000266183"/>
    </source>
</evidence>
<sequence>MTAKTKEALTTQQVADRFDTLAQEERWFEIQDELFADNVRSIEPPNSAYLQDAEGKGPVRKKGEAFVAKVQAVHRMYTTHPIVGGDHFAVGREMDMTVEGHGRVVINELMVYKVKDGQIVLEQFIY</sequence>
<evidence type="ECO:0000259" key="1">
    <source>
        <dbReference type="Pfam" id="PF20409"/>
    </source>
</evidence>
<dbReference type="EMBL" id="CP032382">
    <property type="protein sequence ID" value="AYB33488.1"/>
    <property type="molecule type" value="Genomic_DNA"/>
</dbReference>